<dbReference type="Proteomes" id="UP000238442">
    <property type="component" value="Chromosome"/>
</dbReference>
<evidence type="ECO:0000313" key="22">
    <source>
        <dbReference type="EMBL" id="AVI51885.1"/>
    </source>
</evidence>
<dbReference type="PROSITE" id="PS01050">
    <property type="entry name" value="YJEF_C_2"/>
    <property type="match status" value="1"/>
</dbReference>
<comment type="catalytic activity">
    <reaction evidence="2 18 19">
        <text>(6R)-NADPHX = (6S)-NADPHX</text>
        <dbReference type="Rhea" id="RHEA:32227"/>
        <dbReference type="ChEBI" id="CHEBI:64076"/>
        <dbReference type="ChEBI" id="CHEBI:64077"/>
        <dbReference type="EC" id="5.1.99.6"/>
    </reaction>
</comment>
<dbReference type="PIRSF" id="PIRSF017184">
    <property type="entry name" value="Nnr"/>
    <property type="match status" value="1"/>
</dbReference>
<feature type="binding site" evidence="17">
    <location>
        <position position="326"/>
    </location>
    <ligand>
        <name>(6S)-NADPHX</name>
        <dbReference type="ChEBI" id="CHEBI:64076"/>
    </ligand>
</feature>
<comment type="caution">
    <text evidence="18">Lacks conserved residue(s) required for the propagation of feature annotation.</text>
</comment>
<feature type="binding site" evidence="18">
    <location>
        <begin position="58"/>
        <end position="62"/>
    </location>
    <ligand>
        <name>(6S)-NADPHX</name>
        <dbReference type="ChEBI" id="CHEBI:64076"/>
    </ligand>
</feature>
<dbReference type="SUPFAM" id="SSF53613">
    <property type="entry name" value="Ribokinase-like"/>
    <property type="match status" value="1"/>
</dbReference>
<dbReference type="PROSITE" id="PS51385">
    <property type="entry name" value="YJEF_N"/>
    <property type="match status" value="1"/>
</dbReference>
<evidence type="ECO:0000256" key="3">
    <source>
        <dbReference type="ARBA" id="ARBA00006001"/>
    </source>
</evidence>
<comment type="similarity">
    <text evidence="17">Belongs to the NnrD/CARKD family.</text>
</comment>
<feature type="binding site" evidence="18">
    <location>
        <position position="127"/>
    </location>
    <ligand>
        <name>K(+)</name>
        <dbReference type="ChEBI" id="CHEBI:29103"/>
    </ligand>
</feature>
<dbReference type="InterPro" id="IPR000631">
    <property type="entry name" value="CARKD"/>
</dbReference>
<dbReference type="GO" id="GO:0052856">
    <property type="term" value="F:NAD(P)HX epimerase activity"/>
    <property type="evidence" value="ECO:0007669"/>
    <property type="project" value="UniProtKB-UniRule"/>
</dbReference>
<feature type="domain" description="YjeF N-terminal" evidence="21">
    <location>
        <begin position="9"/>
        <end position="218"/>
    </location>
</feature>
<evidence type="ECO:0000256" key="11">
    <source>
        <dbReference type="ARBA" id="ARBA00023235"/>
    </source>
</evidence>
<keyword evidence="11 18" id="KW-0413">Isomerase</keyword>
<name>A0A2S0HZ07_9FLAO</name>
<comment type="function">
    <text evidence="17">Catalyzes the dehydration of the S-form of NAD(P)HX at the expense of ADP, which is converted to AMP. Together with NAD(P)HX epimerase, which catalyzes the epimerization of the S- and R-forms, the enzyme allows the repair of both epimers of NAD(P)HX, a damaged form of NAD(P)H that is a result of enzymatic or heat-dependent hydration.</text>
</comment>
<evidence type="ECO:0000259" key="21">
    <source>
        <dbReference type="PROSITE" id="PS51385"/>
    </source>
</evidence>
<dbReference type="InterPro" id="IPR030677">
    <property type="entry name" value="Nnr"/>
</dbReference>
<dbReference type="GO" id="GO:0052855">
    <property type="term" value="F:ADP-dependent NAD(P)H-hydrate dehydratase activity"/>
    <property type="evidence" value="ECO:0007669"/>
    <property type="project" value="UniProtKB-UniRule"/>
</dbReference>
<evidence type="ECO:0000256" key="1">
    <source>
        <dbReference type="ARBA" id="ARBA00000013"/>
    </source>
</evidence>
<keyword evidence="12 17" id="KW-0456">Lyase</keyword>
<evidence type="ECO:0000256" key="15">
    <source>
        <dbReference type="ARBA" id="ARBA00048238"/>
    </source>
</evidence>
<evidence type="ECO:0000313" key="23">
    <source>
        <dbReference type="Proteomes" id="UP000238442"/>
    </source>
</evidence>
<dbReference type="SUPFAM" id="SSF64153">
    <property type="entry name" value="YjeF N-terminal domain-like"/>
    <property type="match status" value="1"/>
</dbReference>
<feature type="binding site" evidence="17">
    <location>
        <begin position="412"/>
        <end position="416"/>
    </location>
    <ligand>
        <name>AMP</name>
        <dbReference type="ChEBI" id="CHEBI:456215"/>
    </ligand>
</feature>
<keyword evidence="13" id="KW-0511">Multifunctional enzyme</keyword>
<keyword evidence="9 18" id="KW-0630">Potassium</keyword>
<dbReference type="RefSeq" id="WP_105217125.1">
    <property type="nucleotide sequence ID" value="NZ_CP027062.1"/>
</dbReference>
<keyword evidence="7 17" id="KW-0067">ATP-binding</keyword>
<evidence type="ECO:0000256" key="14">
    <source>
        <dbReference type="ARBA" id="ARBA00025153"/>
    </source>
</evidence>
<comment type="cofactor">
    <cofactor evidence="18 19">
        <name>K(+)</name>
        <dbReference type="ChEBI" id="CHEBI:29103"/>
    </cofactor>
    <text evidence="18 19">Binds 1 potassium ion per subunit.</text>
</comment>
<reference evidence="22 23" key="1">
    <citation type="submission" date="2018-02" db="EMBL/GenBank/DDBJ databases">
        <title>Genomic analysis of the strain RR4-38 isolated from a seawater recirculating aquaculture system.</title>
        <authorList>
            <person name="Kim Y.-S."/>
            <person name="Jang Y.H."/>
            <person name="Kim K.-H."/>
        </authorList>
    </citation>
    <scope>NUCLEOTIDE SEQUENCE [LARGE SCALE GENOMIC DNA]</scope>
    <source>
        <strain evidence="22 23">RR4-38</strain>
    </source>
</reference>
<dbReference type="InterPro" id="IPR036652">
    <property type="entry name" value="YjeF_N_dom_sf"/>
</dbReference>
<dbReference type="GO" id="GO:0110051">
    <property type="term" value="P:metabolite repair"/>
    <property type="evidence" value="ECO:0007669"/>
    <property type="project" value="TreeGrafter"/>
</dbReference>
<evidence type="ECO:0000256" key="5">
    <source>
        <dbReference type="ARBA" id="ARBA00022723"/>
    </source>
</evidence>
<comment type="similarity">
    <text evidence="18">Belongs to the NnrE/AIBP family.</text>
</comment>
<dbReference type="PANTHER" id="PTHR12592">
    <property type="entry name" value="ATP-DEPENDENT (S)-NAD(P)H-HYDRATE DEHYDRATASE FAMILY MEMBER"/>
    <property type="match status" value="1"/>
</dbReference>
<proteinExistence type="inferred from homology"/>
<dbReference type="PROSITE" id="PS51383">
    <property type="entry name" value="YJEF_C_3"/>
    <property type="match status" value="1"/>
</dbReference>
<comment type="function">
    <text evidence="18">Catalyzes the epimerization of the S- and R-forms of NAD(P)HX, a damaged form of NAD(P)H that is a result of enzymatic or heat-dependent hydration. This is a prerequisite for the S-specific NAD(P)H-hydrate dehydratase to allow the repair of both epimers of NAD(P)HX.</text>
</comment>
<sequence>MKVFSAEQLQQADKVTTEKHNISSLDLMERAGTQIFNWLHQRMQGAQVPVHIFCGIGNNGGDGLVLGRHLIEHGYVVHIYIANFTDKRSKCFLINYDRVKEITKKWPILMTSEADFPEIHPDDVIIDAIFGIGLNRAPEGWVKKLIQYLNEQKAFRLSIDIPSGLHANKPVADMEAVIMANHTLTFQAPKLAFFLPDSGDFAPYFEIIDIGLDPEFLHNTVPLAHLISKQEARQFYKQRKKYSHKGDYGHVLVVGGSYGKMGAAVLSSKAAYRAGAGLVTSFIPKCGYDIIQTALPEVMAITDAYDHLISEVDDIPEVEAIAVGMGIGTNERTVNALKKLFSETKASYVIDADAINCIALDKDLKKLIPPQSVLTPHPGELKRLVGDWKDDYDKLEKVKEFTRKYKCILLIKGANSITVHEDKLYINTSGNPGMATGGSGDVLSGMIAALLAQGYDPLLATVFATYLHGLAGNIVSQSNSFEAVMAGDVADHIGKAYLSLLEPDQPVQQDENDQK</sequence>
<feature type="domain" description="YjeF C-terminal" evidence="20">
    <location>
        <begin position="228"/>
        <end position="500"/>
    </location>
</feature>
<feature type="binding site" evidence="18">
    <location>
        <position position="160"/>
    </location>
    <ligand>
        <name>(6S)-NADPHX</name>
        <dbReference type="ChEBI" id="CHEBI:64076"/>
    </ligand>
</feature>
<keyword evidence="8 17" id="KW-0521">NADP</keyword>
<dbReference type="GO" id="GO:0046872">
    <property type="term" value="F:metal ion binding"/>
    <property type="evidence" value="ECO:0007669"/>
    <property type="project" value="UniProtKB-UniRule"/>
</dbReference>
<dbReference type="Pfam" id="PF03853">
    <property type="entry name" value="YjeF_N"/>
    <property type="match status" value="1"/>
</dbReference>
<evidence type="ECO:0000256" key="13">
    <source>
        <dbReference type="ARBA" id="ARBA00023268"/>
    </source>
</evidence>
<dbReference type="NCBIfam" id="TIGR00196">
    <property type="entry name" value="yjeF_cterm"/>
    <property type="match status" value="1"/>
</dbReference>
<feature type="binding site" evidence="18">
    <location>
        <position position="163"/>
    </location>
    <ligand>
        <name>K(+)</name>
        <dbReference type="ChEBI" id="CHEBI:29103"/>
    </ligand>
</feature>
<evidence type="ECO:0000256" key="7">
    <source>
        <dbReference type="ARBA" id="ARBA00022840"/>
    </source>
</evidence>
<comment type="subunit">
    <text evidence="17">Homotetramer.</text>
</comment>
<keyword evidence="23" id="KW-1185">Reference proteome</keyword>
<feature type="binding site" evidence="18">
    <location>
        <position position="59"/>
    </location>
    <ligand>
        <name>K(+)</name>
        <dbReference type="ChEBI" id="CHEBI:29103"/>
    </ligand>
</feature>
<keyword evidence="6 17" id="KW-0547">Nucleotide-binding</keyword>
<comment type="catalytic activity">
    <reaction evidence="15 17 19">
        <text>(6S)-NADHX + ADP = AMP + phosphate + NADH + H(+)</text>
        <dbReference type="Rhea" id="RHEA:32223"/>
        <dbReference type="ChEBI" id="CHEBI:15378"/>
        <dbReference type="ChEBI" id="CHEBI:43474"/>
        <dbReference type="ChEBI" id="CHEBI:57945"/>
        <dbReference type="ChEBI" id="CHEBI:64074"/>
        <dbReference type="ChEBI" id="CHEBI:456215"/>
        <dbReference type="ChEBI" id="CHEBI:456216"/>
        <dbReference type="EC" id="4.2.1.136"/>
    </reaction>
</comment>
<comment type="similarity">
    <text evidence="4 19">In the C-terminal section; belongs to the NnrD/CARKD family.</text>
</comment>
<feature type="binding site" evidence="17">
    <location>
        <position position="441"/>
    </location>
    <ligand>
        <name>(6S)-NADPHX</name>
        <dbReference type="ChEBI" id="CHEBI:64076"/>
    </ligand>
</feature>
<dbReference type="Pfam" id="PF01256">
    <property type="entry name" value="Carb_kinase"/>
    <property type="match status" value="1"/>
</dbReference>
<dbReference type="Gene3D" id="3.40.1190.20">
    <property type="match status" value="1"/>
</dbReference>
<dbReference type="HAMAP" id="MF_01965">
    <property type="entry name" value="NADHX_dehydratase"/>
    <property type="match status" value="1"/>
</dbReference>
<evidence type="ECO:0000259" key="20">
    <source>
        <dbReference type="PROSITE" id="PS51383"/>
    </source>
</evidence>
<feature type="binding site" evidence="18">
    <location>
        <begin position="131"/>
        <end position="137"/>
    </location>
    <ligand>
        <name>(6S)-NADPHX</name>
        <dbReference type="ChEBI" id="CHEBI:64076"/>
    </ligand>
</feature>
<dbReference type="HAMAP" id="MF_01966">
    <property type="entry name" value="NADHX_epimerase"/>
    <property type="match status" value="1"/>
</dbReference>
<gene>
    <name evidence="17" type="primary">nnrD</name>
    <name evidence="18" type="synonym">nnrE</name>
    <name evidence="22" type="ORF">C5O00_12255</name>
</gene>
<evidence type="ECO:0000256" key="8">
    <source>
        <dbReference type="ARBA" id="ARBA00022857"/>
    </source>
</evidence>
<dbReference type="NCBIfam" id="TIGR00197">
    <property type="entry name" value="yjeF_nterm"/>
    <property type="match status" value="1"/>
</dbReference>
<evidence type="ECO:0000256" key="17">
    <source>
        <dbReference type="HAMAP-Rule" id="MF_01965"/>
    </source>
</evidence>
<dbReference type="GO" id="GO:0005524">
    <property type="term" value="F:ATP binding"/>
    <property type="evidence" value="ECO:0007669"/>
    <property type="project" value="UniProtKB-UniRule"/>
</dbReference>
<organism evidence="22 23">
    <name type="scientific">Pukyongia salina</name>
    <dbReference type="NCBI Taxonomy" id="2094025"/>
    <lineage>
        <taxon>Bacteria</taxon>
        <taxon>Pseudomonadati</taxon>
        <taxon>Bacteroidota</taxon>
        <taxon>Flavobacteriia</taxon>
        <taxon>Flavobacteriales</taxon>
        <taxon>Flavobacteriaceae</taxon>
        <taxon>Pukyongia</taxon>
    </lineage>
</organism>
<evidence type="ECO:0000256" key="10">
    <source>
        <dbReference type="ARBA" id="ARBA00023027"/>
    </source>
</evidence>
<accession>A0A2S0HZ07</accession>
<comment type="catalytic activity">
    <reaction evidence="1 18 19">
        <text>(6R)-NADHX = (6S)-NADHX</text>
        <dbReference type="Rhea" id="RHEA:32215"/>
        <dbReference type="ChEBI" id="CHEBI:64074"/>
        <dbReference type="ChEBI" id="CHEBI:64075"/>
        <dbReference type="EC" id="5.1.99.6"/>
    </reaction>
</comment>
<dbReference type="CDD" id="cd01171">
    <property type="entry name" value="YXKO-related"/>
    <property type="match status" value="1"/>
</dbReference>
<dbReference type="EC" id="4.2.1.136" evidence="19"/>
<protein>
    <recommendedName>
        <fullName evidence="19">Bifunctional NAD(P)H-hydrate repair enzyme</fullName>
    </recommendedName>
    <alternativeName>
        <fullName evidence="19">Nicotinamide nucleotide repair protein</fullName>
    </alternativeName>
    <domain>
        <recommendedName>
            <fullName evidence="19">ADP-dependent (S)-NAD(P)H-hydrate dehydratase</fullName>
            <ecNumber evidence="19">4.2.1.136</ecNumber>
        </recommendedName>
        <alternativeName>
            <fullName evidence="19">ADP-dependent NAD(P)HX dehydratase</fullName>
        </alternativeName>
    </domain>
    <domain>
        <recommendedName>
            <fullName evidence="19">NAD(P)H-hydrate epimerase</fullName>
            <ecNumber evidence="19">5.1.99.6</ecNumber>
        </recommendedName>
    </domain>
</protein>
<keyword evidence="5 18" id="KW-0479">Metal-binding</keyword>
<evidence type="ECO:0000256" key="18">
    <source>
        <dbReference type="HAMAP-Rule" id="MF_01966"/>
    </source>
</evidence>
<evidence type="ECO:0000256" key="19">
    <source>
        <dbReference type="PIRNR" id="PIRNR017184"/>
    </source>
</evidence>
<comment type="cofactor">
    <cofactor evidence="17">
        <name>Mg(2+)</name>
        <dbReference type="ChEBI" id="CHEBI:18420"/>
    </cofactor>
</comment>
<dbReference type="OrthoDB" id="9806925at2"/>
<dbReference type="InterPro" id="IPR029056">
    <property type="entry name" value="Ribokinase-like"/>
</dbReference>
<dbReference type="AlphaFoldDB" id="A0A2S0HZ07"/>
<dbReference type="EC" id="5.1.99.6" evidence="19"/>
<dbReference type="InterPro" id="IPR017953">
    <property type="entry name" value="Carbohydrate_kinase_pred_CS"/>
</dbReference>
<dbReference type="KEGG" id="aue:C5O00_12255"/>
<dbReference type="EMBL" id="CP027062">
    <property type="protein sequence ID" value="AVI51885.1"/>
    <property type="molecule type" value="Genomic_DNA"/>
</dbReference>
<dbReference type="InterPro" id="IPR004443">
    <property type="entry name" value="YjeF_N_dom"/>
</dbReference>
<evidence type="ECO:0000256" key="4">
    <source>
        <dbReference type="ARBA" id="ARBA00009524"/>
    </source>
</evidence>
<evidence type="ECO:0000256" key="16">
    <source>
        <dbReference type="ARBA" id="ARBA00049209"/>
    </source>
</evidence>
<dbReference type="PANTHER" id="PTHR12592:SF0">
    <property type="entry name" value="ATP-DEPENDENT (S)-NAD(P)H-HYDRATE DEHYDRATASE"/>
    <property type="match status" value="1"/>
</dbReference>
<comment type="catalytic activity">
    <reaction evidence="16 17 19">
        <text>(6S)-NADPHX + ADP = AMP + phosphate + NADPH + H(+)</text>
        <dbReference type="Rhea" id="RHEA:32235"/>
        <dbReference type="ChEBI" id="CHEBI:15378"/>
        <dbReference type="ChEBI" id="CHEBI:43474"/>
        <dbReference type="ChEBI" id="CHEBI:57783"/>
        <dbReference type="ChEBI" id="CHEBI:64076"/>
        <dbReference type="ChEBI" id="CHEBI:456215"/>
        <dbReference type="ChEBI" id="CHEBI:456216"/>
        <dbReference type="EC" id="4.2.1.136"/>
    </reaction>
</comment>
<dbReference type="Gene3D" id="3.40.50.10260">
    <property type="entry name" value="YjeF N-terminal domain"/>
    <property type="match status" value="1"/>
</dbReference>
<evidence type="ECO:0000256" key="12">
    <source>
        <dbReference type="ARBA" id="ARBA00023239"/>
    </source>
</evidence>
<feature type="binding site" evidence="17">
    <location>
        <position position="377"/>
    </location>
    <ligand>
        <name>(6S)-NADPHX</name>
        <dbReference type="ChEBI" id="CHEBI:64076"/>
    </ligand>
</feature>
<comment type="function">
    <text evidence="14 19">Bifunctional enzyme that catalyzes the epimerization of the S- and R-forms of NAD(P)HX and the dehydration of the S-form of NAD(P)HX at the expense of ADP, which is converted to AMP. This allows the repair of both epimers of NAD(P)HX, a damaged form of NAD(P)H that is a result of enzymatic or heat-dependent hydration.</text>
</comment>
<keyword evidence="10 17" id="KW-0520">NAD</keyword>
<comment type="similarity">
    <text evidence="3 19">In the N-terminal section; belongs to the NnrE/AIBP family.</text>
</comment>
<feature type="binding site" evidence="17">
    <location>
        <position position="263"/>
    </location>
    <ligand>
        <name>(6S)-NADPHX</name>
        <dbReference type="ChEBI" id="CHEBI:64076"/>
    </ligand>
</feature>
<evidence type="ECO:0000256" key="2">
    <source>
        <dbReference type="ARBA" id="ARBA00000909"/>
    </source>
</evidence>
<evidence type="ECO:0000256" key="9">
    <source>
        <dbReference type="ARBA" id="ARBA00022958"/>
    </source>
</evidence>
<evidence type="ECO:0000256" key="6">
    <source>
        <dbReference type="ARBA" id="ARBA00022741"/>
    </source>
</evidence>
<dbReference type="GO" id="GO:0046496">
    <property type="term" value="P:nicotinamide nucleotide metabolic process"/>
    <property type="evidence" value="ECO:0007669"/>
    <property type="project" value="UniProtKB-UniRule"/>
</dbReference>
<feature type="binding site" evidence="17">
    <location>
        <position position="440"/>
    </location>
    <ligand>
        <name>AMP</name>
        <dbReference type="ChEBI" id="CHEBI:456215"/>
    </ligand>
</feature>